<evidence type="ECO:0000313" key="2">
    <source>
        <dbReference type="EMBL" id="GAA4630393.1"/>
    </source>
</evidence>
<dbReference type="RefSeq" id="WP_345434014.1">
    <property type="nucleotide sequence ID" value="NZ_BAABHK010000008.1"/>
</dbReference>
<proteinExistence type="predicted"/>
<sequence length="223" mass="24397">MIRRVIVAATTIAAGALIAPTPALASAYPPLGKKTLSHSYSTGYCFTSKQLKRSLVVRLSGHVQYQRNAYKFNKNIRVRFHDPTLINPKVDVKVANKCGKGAKKATVSRTRLDQRWYDWKCNRKIGITIGVDHEKQWGVSVYTTKRCGSTTAADRATTYGRGSHYEQFNSGAPVKWHWGSDGKGIDKGGKICLNADAGVTAYIGNTSDTVNRPVSVCVPASYA</sequence>
<feature type="chain" id="PRO_5047044150" description="Secreted protein" evidence="1">
    <location>
        <begin position="26"/>
        <end position="223"/>
    </location>
</feature>
<keyword evidence="3" id="KW-1185">Reference proteome</keyword>
<dbReference type="EMBL" id="BAABHK010000008">
    <property type="protein sequence ID" value="GAA4630393.1"/>
    <property type="molecule type" value="Genomic_DNA"/>
</dbReference>
<evidence type="ECO:0000313" key="3">
    <source>
        <dbReference type="Proteomes" id="UP001501442"/>
    </source>
</evidence>
<name>A0ABP8UER1_9ACTN</name>
<evidence type="ECO:0000256" key="1">
    <source>
        <dbReference type="SAM" id="SignalP"/>
    </source>
</evidence>
<gene>
    <name evidence="2" type="ORF">GCM10023196_055580</name>
</gene>
<reference evidence="3" key="1">
    <citation type="journal article" date="2019" name="Int. J. Syst. Evol. Microbiol.">
        <title>The Global Catalogue of Microorganisms (GCM) 10K type strain sequencing project: providing services to taxonomists for standard genome sequencing and annotation.</title>
        <authorList>
            <consortium name="The Broad Institute Genomics Platform"/>
            <consortium name="The Broad Institute Genome Sequencing Center for Infectious Disease"/>
            <person name="Wu L."/>
            <person name="Ma J."/>
        </authorList>
    </citation>
    <scope>NUCLEOTIDE SEQUENCE [LARGE SCALE GENOMIC DNA]</scope>
    <source>
        <strain evidence="3">JCM 17939</strain>
    </source>
</reference>
<keyword evidence="1" id="KW-0732">Signal</keyword>
<comment type="caution">
    <text evidence="2">The sequence shown here is derived from an EMBL/GenBank/DDBJ whole genome shotgun (WGS) entry which is preliminary data.</text>
</comment>
<organism evidence="2 3">
    <name type="scientific">Actinoallomurus vinaceus</name>
    <dbReference type="NCBI Taxonomy" id="1080074"/>
    <lineage>
        <taxon>Bacteria</taxon>
        <taxon>Bacillati</taxon>
        <taxon>Actinomycetota</taxon>
        <taxon>Actinomycetes</taxon>
        <taxon>Streptosporangiales</taxon>
        <taxon>Thermomonosporaceae</taxon>
        <taxon>Actinoallomurus</taxon>
    </lineage>
</organism>
<feature type="signal peptide" evidence="1">
    <location>
        <begin position="1"/>
        <end position="25"/>
    </location>
</feature>
<evidence type="ECO:0008006" key="4">
    <source>
        <dbReference type="Google" id="ProtNLM"/>
    </source>
</evidence>
<accession>A0ABP8UER1</accession>
<dbReference type="Proteomes" id="UP001501442">
    <property type="component" value="Unassembled WGS sequence"/>
</dbReference>
<protein>
    <recommendedName>
        <fullName evidence="4">Secreted protein</fullName>
    </recommendedName>
</protein>